<sequence>MKFFQKKLRESINMLDLDTRTEISNHMENYLQYYQLFHPNCSYYNGFLNVHDENVFVQLYKPSDSRGTVFLLHGYFDHLGYLSPIVKELLKMKFTVVGYDKIGHGLSTGKRAYIEDFNEYTDTLKAVVNETKKSLKGPYSIIGHSTGAATITDYVIKNNDSHGFDKIILLAPLVRPNKWPLTMLSSAIMKPFLKNVPRKFKNNNAFAIFRKKDPLQTSAIPIQWVSAMHKWHRDIESFDPIRTPITIIQGKKDKVVSWRFNCKFLLRTFVGSNIHYLENGEHHIAIENESSKKEVLKIIKGVLEDEYLDR</sequence>
<feature type="domain" description="Serine aminopeptidase S33" evidence="1">
    <location>
        <begin position="64"/>
        <end position="288"/>
    </location>
</feature>
<dbReference type="InterPro" id="IPR022742">
    <property type="entry name" value="Hydrolase_4"/>
</dbReference>
<dbReference type="PANTHER" id="PTHR11614">
    <property type="entry name" value="PHOSPHOLIPASE-RELATED"/>
    <property type="match status" value="1"/>
</dbReference>
<evidence type="ECO:0000313" key="2">
    <source>
        <dbReference type="EMBL" id="OZM57350.1"/>
    </source>
</evidence>
<proteinExistence type="predicted"/>
<name>A0A263BUG5_9BACI</name>
<evidence type="ECO:0000259" key="1">
    <source>
        <dbReference type="Pfam" id="PF12146"/>
    </source>
</evidence>
<dbReference type="Proteomes" id="UP000217083">
    <property type="component" value="Unassembled WGS sequence"/>
</dbReference>
<dbReference type="RefSeq" id="WP_094923951.1">
    <property type="nucleotide sequence ID" value="NZ_NPIA01000003.1"/>
</dbReference>
<evidence type="ECO:0000313" key="3">
    <source>
        <dbReference type="Proteomes" id="UP000217083"/>
    </source>
</evidence>
<reference evidence="2 3" key="2">
    <citation type="submission" date="2017-09" db="EMBL/GenBank/DDBJ databases">
        <title>Bacillus patelloidae sp. nov., isolated from the intestinal tract of a marine limpet.</title>
        <authorList>
            <person name="Liu R."/>
            <person name="Dong C."/>
            <person name="Shao Z."/>
        </authorList>
    </citation>
    <scope>NUCLEOTIDE SEQUENCE [LARGE SCALE GENOMIC DNA]</scope>
    <source>
        <strain evidence="2 3">SA5d-4</strain>
    </source>
</reference>
<reference evidence="3" key="1">
    <citation type="submission" date="2017-08" db="EMBL/GenBank/DDBJ databases">
        <authorList>
            <person name="Huang Z."/>
        </authorList>
    </citation>
    <scope>NUCLEOTIDE SEQUENCE [LARGE SCALE GENOMIC DNA]</scope>
    <source>
        <strain evidence="3">SA5d-4</strain>
    </source>
</reference>
<gene>
    <name evidence="2" type="ORF">CIB95_07770</name>
</gene>
<comment type="caution">
    <text evidence="2">The sequence shown here is derived from an EMBL/GenBank/DDBJ whole genome shotgun (WGS) entry which is preliminary data.</text>
</comment>
<protein>
    <recommendedName>
        <fullName evidence="1">Serine aminopeptidase S33 domain-containing protein</fullName>
    </recommendedName>
</protein>
<dbReference type="AlphaFoldDB" id="A0A263BUG5"/>
<dbReference type="InterPro" id="IPR029058">
    <property type="entry name" value="AB_hydrolase_fold"/>
</dbReference>
<dbReference type="InterPro" id="IPR051044">
    <property type="entry name" value="MAG_DAG_Lipase"/>
</dbReference>
<dbReference type="EMBL" id="NPIA01000003">
    <property type="protein sequence ID" value="OZM57350.1"/>
    <property type="molecule type" value="Genomic_DNA"/>
</dbReference>
<organism evidence="2 3">
    <name type="scientific">Lottiidibacillus patelloidae</name>
    <dbReference type="NCBI Taxonomy" id="2670334"/>
    <lineage>
        <taxon>Bacteria</taxon>
        <taxon>Bacillati</taxon>
        <taxon>Bacillota</taxon>
        <taxon>Bacilli</taxon>
        <taxon>Bacillales</taxon>
        <taxon>Bacillaceae</taxon>
        <taxon>Lottiidibacillus</taxon>
    </lineage>
</organism>
<dbReference type="Gene3D" id="3.40.50.1820">
    <property type="entry name" value="alpha/beta hydrolase"/>
    <property type="match status" value="1"/>
</dbReference>
<accession>A0A263BUG5</accession>
<dbReference type="SUPFAM" id="SSF53474">
    <property type="entry name" value="alpha/beta-Hydrolases"/>
    <property type="match status" value="1"/>
</dbReference>
<dbReference type="Pfam" id="PF12146">
    <property type="entry name" value="Hydrolase_4"/>
    <property type="match status" value="1"/>
</dbReference>
<keyword evidence="3" id="KW-1185">Reference proteome</keyword>